<evidence type="ECO:0000256" key="1">
    <source>
        <dbReference type="SAM" id="Phobius"/>
    </source>
</evidence>
<keyword evidence="3" id="KW-1185">Reference proteome</keyword>
<evidence type="ECO:0000313" key="2">
    <source>
        <dbReference type="EMBL" id="KAK9772596.1"/>
    </source>
</evidence>
<dbReference type="Gene3D" id="1.25.40.10">
    <property type="entry name" value="Tetratricopeptide repeat domain"/>
    <property type="match status" value="1"/>
</dbReference>
<dbReference type="InterPro" id="IPR011990">
    <property type="entry name" value="TPR-like_helical_dom_sf"/>
</dbReference>
<keyword evidence="1" id="KW-1133">Transmembrane helix</keyword>
<organism evidence="2 3">
    <name type="scientific">Seiridium cardinale</name>
    <dbReference type="NCBI Taxonomy" id="138064"/>
    <lineage>
        <taxon>Eukaryota</taxon>
        <taxon>Fungi</taxon>
        <taxon>Dikarya</taxon>
        <taxon>Ascomycota</taxon>
        <taxon>Pezizomycotina</taxon>
        <taxon>Sordariomycetes</taxon>
        <taxon>Xylariomycetidae</taxon>
        <taxon>Amphisphaeriales</taxon>
        <taxon>Sporocadaceae</taxon>
        <taxon>Seiridium</taxon>
    </lineage>
</organism>
<sequence>MFARIVARRAKPWRRPALCRDSCVSDLLGRASPVSLFSTTIYRQASGPPKNTELFTKARFSHTDVPELAFWERMAQPPWVSGLEPGECLQAAHAYVDLAVADQPGWRDSLRSPAQARSRATLHYLAVMIMNGPVGPAFGIALHIYHTLVMLNYLPSVVTVMRLAFMRNKLGQPQFRLAEKQFAALLRRKSDPNACTLQGQILAAKLTPETDKQALEWFHTAASLYGEDPGVWEWQASWALDMGKVYLRLNEPEKARELWKYCAETLDVAEGAWLYSTMLDASDPEKYQWVCKAAVSGVQIAAREMARLEGMKLKTQNVGDTRHWEKKAASVMQREWEAIAGDQVVT</sequence>
<proteinExistence type="predicted"/>
<dbReference type="EMBL" id="JARVKM010000059">
    <property type="protein sequence ID" value="KAK9772596.1"/>
    <property type="molecule type" value="Genomic_DNA"/>
</dbReference>
<protein>
    <submittedName>
        <fullName evidence="2">Uncharacterized protein</fullName>
    </submittedName>
</protein>
<evidence type="ECO:0000313" key="3">
    <source>
        <dbReference type="Proteomes" id="UP001465668"/>
    </source>
</evidence>
<gene>
    <name evidence="2" type="ORF">SCAR479_10647</name>
</gene>
<keyword evidence="1" id="KW-0812">Transmembrane</keyword>
<name>A0ABR2XFV0_9PEZI</name>
<reference evidence="2 3" key="1">
    <citation type="submission" date="2024-02" db="EMBL/GenBank/DDBJ databases">
        <title>First draft genome assembly of two strains of Seiridium cardinale.</title>
        <authorList>
            <person name="Emiliani G."/>
            <person name="Scali E."/>
        </authorList>
    </citation>
    <scope>NUCLEOTIDE SEQUENCE [LARGE SCALE GENOMIC DNA]</scope>
    <source>
        <strain evidence="2 3">BM-138-000479</strain>
    </source>
</reference>
<dbReference type="Proteomes" id="UP001465668">
    <property type="component" value="Unassembled WGS sequence"/>
</dbReference>
<accession>A0ABR2XFV0</accession>
<feature type="transmembrane region" description="Helical" evidence="1">
    <location>
        <begin position="121"/>
        <end position="138"/>
    </location>
</feature>
<dbReference type="SUPFAM" id="SSF81901">
    <property type="entry name" value="HCP-like"/>
    <property type="match status" value="1"/>
</dbReference>
<keyword evidence="1" id="KW-0472">Membrane</keyword>
<comment type="caution">
    <text evidence="2">The sequence shown here is derived from an EMBL/GenBank/DDBJ whole genome shotgun (WGS) entry which is preliminary data.</text>
</comment>